<dbReference type="Pfam" id="PF00814">
    <property type="entry name" value="TsaD"/>
    <property type="match status" value="1"/>
</dbReference>
<evidence type="ECO:0000313" key="2">
    <source>
        <dbReference type="EMBL" id="MCV2865296.1"/>
    </source>
</evidence>
<evidence type="ECO:0000259" key="1">
    <source>
        <dbReference type="Pfam" id="PF00814"/>
    </source>
</evidence>
<dbReference type="InterPro" id="IPR022496">
    <property type="entry name" value="T6A_TsaB"/>
</dbReference>
<name>A0ABT2Z2F4_9RHOB</name>
<dbReference type="PANTHER" id="PTHR11735:SF11">
    <property type="entry name" value="TRNA THREONYLCARBAMOYLADENOSINE BIOSYNTHESIS PROTEIN TSAB"/>
    <property type="match status" value="1"/>
</dbReference>
<organism evidence="2 3">
    <name type="scientific">Albidovulum sediminicola</name>
    <dbReference type="NCBI Taxonomy" id="2984331"/>
    <lineage>
        <taxon>Bacteria</taxon>
        <taxon>Pseudomonadati</taxon>
        <taxon>Pseudomonadota</taxon>
        <taxon>Alphaproteobacteria</taxon>
        <taxon>Rhodobacterales</taxon>
        <taxon>Paracoccaceae</taxon>
        <taxon>Albidovulum</taxon>
    </lineage>
</organism>
<protein>
    <submittedName>
        <fullName evidence="2">tRNA (Adenosine(37)-N6)-threonylcarbamoyltransferase complex dimerization subunit type 1 TsaB</fullName>
        <ecNumber evidence="2">2.3.1.234</ecNumber>
    </submittedName>
</protein>
<sequence>MRPDPLILAFDTSAAHCAAALLCGNQLLGEVIEPMDKGQAERLVPLLGELLATAGAEWRDLAAIGVGIGPGNFTGIRISVAAARGLALALEIPAIGVSALEALAAGTPGPVVTSLDARQGRLYVQVFSDGDGTGPLLCDLETLPSMPAGAATSCIGHRADEIAAICGGTVAAPRKSLPAAIARIALGRRLGAQPRPAPLYLRPADAAPSRDAAPRILP</sequence>
<dbReference type="Proteomes" id="UP001652503">
    <property type="component" value="Unassembled WGS sequence"/>
</dbReference>
<accession>A0ABT2Z2F4</accession>
<dbReference type="Gene3D" id="3.30.420.40">
    <property type="match status" value="2"/>
</dbReference>
<evidence type="ECO:0000313" key="3">
    <source>
        <dbReference type="Proteomes" id="UP001652503"/>
    </source>
</evidence>
<dbReference type="InterPro" id="IPR000905">
    <property type="entry name" value="Gcp-like_dom"/>
</dbReference>
<dbReference type="EC" id="2.3.1.234" evidence="2"/>
<dbReference type="GO" id="GO:0061711">
    <property type="term" value="F:tRNA N(6)-L-threonylcarbamoyladenine synthase activity"/>
    <property type="evidence" value="ECO:0007669"/>
    <property type="project" value="UniProtKB-EC"/>
</dbReference>
<keyword evidence="3" id="KW-1185">Reference proteome</keyword>
<comment type="caution">
    <text evidence="2">The sequence shown here is derived from an EMBL/GenBank/DDBJ whole genome shotgun (WGS) entry which is preliminary data.</text>
</comment>
<keyword evidence="2" id="KW-0012">Acyltransferase</keyword>
<feature type="domain" description="Gcp-like" evidence="1">
    <location>
        <begin position="39"/>
        <end position="126"/>
    </location>
</feature>
<keyword evidence="2" id="KW-0808">Transferase</keyword>
<proteinExistence type="predicted"/>
<dbReference type="RefSeq" id="WP_263721812.1">
    <property type="nucleotide sequence ID" value="NZ_JAOWLA010000009.1"/>
</dbReference>
<dbReference type="InterPro" id="IPR043129">
    <property type="entry name" value="ATPase_NBD"/>
</dbReference>
<gene>
    <name evidence="2" type="primary">tsaB</name>
    <name evidence="2" type="ORF">OE647_11220</name>
</gene>
<reference evidence="2 3" key="1">
    <citation type="submission" date="2022-10" db="EMBL/GenBank/DDBJ databases">
        <title>Defluviimonas sp. nov., isolated from ocean surface water.</title>
        <authorList>
            <person name="He W."/>
            <person name="Wang L."/>
            <person name="Zhang D.-F."/>
        </authorList>
    </citation>
    <scope>NUCLEOTIDE SEQUENCE [LARGE SCALE GENOMIC DNA]</scope>
    <source>
        <strain evidence="2 3">WL0075</strain>
    </source>
</reference>
<dbReference type="EMBL" id="JAOWLA010000009">
    <property type="protein sequence ID" value="MCV2865296.1"/>
    <property type="molecule type" value="Genomic_DNA"/>
</dbReference>
<dbReference type="PANTHER" id="PTHR11735">
    <property type="entry name" value="TRNA N6-ADENOSINE THREONYLCARBAMOYLTRANSFERASE"/>
    <property type="match status" value="1"/>
</dbReference>
<dbReference type="SUPFAM" id="SSF53067">
    <property type="entry name" value="Actin-like ATPase domain"/>
    <property type="match status" value="1"/>
</dbReference>
<dbReference type="NCBIfam" id="TIGR03725">
    <property type="entry name" value="T6A_YeaZ"/>
    <property type="match status" value="1"/>
</dbReference>